<organism evidence="7">
    <name type="scientific">Sarcoptes scabiei</name>
    <name type="common">Itch mite</name>
    <name type="synonym">Acarus scabiei</name>
    <dbReference type="NCBI Taxonomy" id="52283"/>
    <lineage>
        <taxon>Eukaryota</taxon>
        <taxon>Metazoa</taxon>
        <taxon>Ecdysozoa</taxon>
        <taxon>Arthropoda</taxon>
        <taxon>Chelicerata</taxon>
        <taxon>Arachnida</taxon>
        <taxon>Acari</taxon>
        <taxon>Acariformes</taxon>
        <taxon>Sarcoptiformes</taxon>
        <taxon>Astigmata</taxon>
        <taxon>Psoroptidia</taxon>
        <taxon>Sarcoptoidea</taxon>
        <taxon>Sarcoptidae</taxon>
        <taxon>Sarcoptinae</taxon>
        <taxon>Sarcoptes</taxon>
    </lineage>
</organism>
<keyword evidence="4" id="KW-0788">Thiol protease</keyword>
<comment type="similarity">
    <text evidence="1">Belongs to the peptidase C1 family.</text>
</comment>
<reference evidence="9" key="1">
    <citation type="journal article" date="2020" name="PLoS Negl. Trop. Dis.">
        <title>High-quality nuclear genome for Sarcoptes scabiei-A critical resource for a neglected parasite.</title>
        <authorList>
            <person name="Korhonen P.K."/>
            <person name="Gasser R.B."/>
            <person name="Ma G."/>
            <person name="Wang T."/>
            <person name="Stroehlein A.J."/>
            <person name="Young N.D."/>
            <person name="Ang C.S."/>
            <person name="Fernando D.D."/>
            <person name="Lu H.C."/>
            <person name="Taylor S."/>
            <person name="Reynolds S.L."/>
            <person name="Mofiz E."/>
            <person name="Najaraj S.H."/>
            <person name="Gowda H."/>
            <person name="Madugundu A."/>
            <person name="Renuse S."/>
            <person name="Holt D."/>
            <person name="Pandey A."/>
            <person name="Papenfuss A.T."/>
            <person name="Fischer K."/>
        </authorList>
    </citation>
    <scope>NUCLEOTIDE SEQUENCE [LARGE SCALE GENOMIC DNA]</scope>
</reference>
<dbReference type="CDD" id="cd02248">
    <property type="entry name" value="Peptidase_C1A"/>
    <property type="match status" value="1"/>
</dbReference>
<dbReference type="Pfam" id="PF00112">
    <property type="entry name" value="Peptidase_C1"/>
    <property type="match status" value="1"/>
</dbReference>
<dbReference type="PROSITE" id="PS00640">
    <property type="entry name" value="THIOL_PROTEASE_ASN"/>
    <property type="match status" value="1"/>
</dbReference>
<accession>A0A834V9M3</accession>
<evidence type="ECO:0000256" key="4">
    <source>
        <dbReference type="ARBA" id="ARBA00022807"/>
    </source>
</evidence>
<dbReference type="AlphaFoldDB" id="A0A834V9M3"/>
<dbReference type="InterPro" id="IPR038765">
    <property type="entry name" value="Papain-like_cys_pep_sf"/>
</dbReference>
<dbReference type="InterPro" id="IPR013128">
    <property type="entry name" value="Peptidase_C1A"/>
</dbReference>
<dbReference type="Proteomes" id="UP000070412">
    <property type="component" value="Unassembled WGS sequence"/>
</dbReference>
<dbReference type="InterPro" id="IPR025661">
    <property type="entry name" value="Pept_asp_AS"/>
</dbReference>
<dbReference type="InterPro" id="IPR000169">
    <property type="entry name" value="Pept_cys_AS"/>
</dbReference>
<keyword evidence="9" id="KW-1185">Reference proteome</keyword>
<name>A0A834V9M3_SARSC</name>
<dbReference type="Gene3D" id="3.90.70.10">
    <property type="entry name" value="Cysteine proteinases"/>
    <property type="match status" value="1"/>
</dbReference>
<dbReference type="EnsemblMetazoa" id="SSS_4042s_mrna">
    <property type="protein sequence ID" value="KAF7489537.1"/>
    <property type="gene ID" value="SSS_4042"/>
</dbReference>
<keyword evidence="5" id="KW-0732">Signal</keyword>
<evidence type="ECO:0000256" key="3">
    <source>
        <dbReference type="ARBA" id="ARBA00022801"/>
    </source>
</evidence>
<reference evidence="7" key="2">
    <citation type="submission" date="2020-01" db="EMBL/GenBank/DDBJ databases">
        <authorList>
            <person name="Korhonen P.K.K."/>
            <person name="Guangxu M.G."/>
            <person name="Wang T.W."/>
            <person name="Stroehlein A.J.S."/>
            <person name="Young N.D."/>
            <person name="Ang C.-S.A."/>
            <person name="Fernando D.W.F."/>
            <person name="Lu H.L."/>
            <person name="Taylor S.T."/>
            <person name="Ehtesham M.E.M."/>
            <person name="Najaraj S.H.N."/>
            <person name="Harsha G.H.G."/>
            <person name="Madugundu A.M."/>
            <person name="Renuse S.R."/>
            <person name="Holt D.H."/>
            <person name="Pandey A.P."/>
            <person name="Papenfuss A.P."/>
            <person name="Gasser R.B.G."/>
            <person name="Fischer K.F."/>
        </authorList>
    </citation>
    <scope>NUCLEOTIDE SEQUENCE</scope>
    <source>
        <strain evidence="7">SSS_KF_BRIS2020</strain>
    </source>
</reference>
<dbReference type="InterPro" id="IPR039417">
    <property type="entry name" value="Peptidase_C1A_papain-like"/>
</dbReference>
<dbReference type="GO" id="GO:0008234">
    <property type="term" value="F:cysteine-type peptidase activity"/>
    <property type="evidence" value="ECO:0007669"/>
    <property type="project" value="UniProtKB-KW"/>
</dbReference>
<dbReference type="OrthoDB" id="6484923at2759"/>
<dbReference type="PRINTS" id="PR00705">
    <property type="entry name" value="PAPAIN"/>
</dbReference>
<keyword evidence="2" id="KW-0645">Protease</keyword>
<gene>
    <name evidence="7" type="ORF">SSS_4042</name>
</gene>
<evidence type="ECO:0000313" key="8">
    <source>
        <dbReference type="EnsemblMetazoa" id="KAF7489537.1"/>
    </source>
</evidence>
<dbReference type="InterPro" id="IPR000668">
    <property type="entry name" value="Peptidase_C1A_C"/>
</dbReference>
<evidence type="ECO:0000256" key="1">
    <source>
        <dbReference type="ARBA" id="ARBA00008455"/>
    </source>
</evidence>
<dbReference type="SMART" id="SM00645">
    <property type="entry name" value="Pept_C1"/>
    <property type="match status" value="1"/>
</dbReference>
<dbReference type="SUPFAM" id="SSF54001">
    <property type="entry name" value="Cysteine proteinases"/>
    <property type="match status" value="1"/>
</dbReference>
<evidence type="ECO:0000313" key="9">
    <source>
        <dbReference type="Proteomes" id="UP000070412"/>
    </source>
</evidence>
<feature type="domain" description="Peptidase C1A papain C-terminal" evidence="6">
    <location>
        <begin position="46"/>
        <end position="261"/>
    </location>
</feature>
<feature type="chain" id="PRO_5038259459" evidence="5">
    <location>
        <begin position="22"/>
        <end position="262"/>
    </location>
</feature>
<protein>
    <submittedName>
        <fullName evidence="7">Peptidase 1</fullName>
    </submittedName>
</protein>
<keyword evidence="3" id="KW-0378">Hydrolase</keyword>
<sequence length="262" mass="29832">MCIHSRIVFTFFLVENLLTLSTNENYETTYSDIAYTICRTTSKGDLPEKFDLRDLGYLSKIRNQGRCGACWAFAALASVESAYNRRTRIVHNRTRNHHFSEQELIDCSPNTGGCSGNIISNGLKYVQLRGVVKSANYPYEERQNPLGCRGAKGTRHTIKDHCIIFPPSVKRIQRLLKERETAIAAMIEVNDFKKFSDYDGKSVITVDASTGEKFYHAVNIVGFKTTYWIIRNSWGIEWGDKGYGYVNFGLYQIEENAFAVTL</sequence>
<evidence type="ECO:0000313" key="7">
    <source>
        <dbReference type="EMBL" id="KAF7489537.1"/>
    </source>
</evidence>
<dbReference type="PROSITE" id="PS00139">
    <property type="entry name" value="THIOL_PROTEASE_CYS"/>
    <property type="match status" value="1"/>
</dbReference>
<reference evidence="8" key="3">
    <citation type="submission" date="2022-06" db="UniProtKB">
        <authorList>
            <consortium name="EnsemblMetazoa"/>
        </authorList>
    </citation>
    <scope>IDENTIFICATION</scope>
</reference>
<feature type="signal peptide" evidence="5">
    <location>
        <begin position="1"/>
        <end position="21"/>
    </location>
</feature>
<proteinExistence type="inferred from homology"/>
<evidence type="ECO:0000256" key="5">
    <source>
        <dbReference type="SAM" id="SignalP"/>
    </source>
</evidence>
<dbReference type="EMBL" id="WVUK01000064">
    <property type="protein sequence ID" value="KAF7489537.1"/>
    <property type="molecule type" value="Genomic_DNA"/>
</dbReference>
<dbReference type="GO" id="GO:0006508">
    <property type="term" value="P:proteolysis"/>
    <property type="evidence" value="ECO:0007669"/>
    <property type="project" value="UniProtKB-KW"/>
</dbReference>
<evidence type="ECO:0000256" key="2">
    <source>
        <dbReference type="ARBA" id="ARBA00022670"/>
    </source>
</evidence>
<evidence type="ECO:0000259" key="6">
    <source>
        <dbReference type="SMART" id="SM00645"/>
    </source>
</evidence>
<dbReference type="PANTHER" id="PTHR12411">
    <property type="entry name" value="CYSTEINE PROTEASE FAMILY C1-RELATED"/>
    <property type="match status" value="1"/>
</dbReference>